<feature type="transmembrane region" description="Helical" evidence="8">
    <location>
        <begin position="116"/>
        <end position="144"/>
    </location>
</feature>
<evidence type="ECO:0000256" key="3">
    <source>
        <dbReference type="ARBA" id="ARBA00022670"/>
    </source>
</evidence>
<keyword evidence="10" id="KW-1185">Reference proteome</keyword>
<dbReference type="InterPro" id="IPR026323">
    <property type="entry name" value="Exosortase-related_prot_XrtF"/>
</dbReference>
<keyword evidence="6 8" id="KW-1133">Transmembrane helix</keyword>
<dbReference type="Proteomes" id="UP000505306">
    <property type="component" value="Chromosome"/>
</dbReference>
<evidence type="ECO:0000313" key="9">
    <source>
        <dbReference type="EMBL" id="QIE59379.1"/>
    </source>
</evidence>
<evidence type="ECO:0000256" key="1">
    <source>
        <dbReference type="ARBA" id="ARBA00004651"/>
    </source>
</evidence>
<reference evidence="9 10" key="1">
    <citation type="submission" date="2020-02" db="EMBL/GenBank/DDBJ databases">
        <title>Complete genome sequence of Flavobacteriaceae bacterium.</title>
        <authorList>
            <person name="Kim S.-J."/>
            <person name="Kim Y.-S."/>
            <person name="Kim K.-H."/>
        </authorList>
    </citation>
    <scope>NUCLEOTIDE SEQUENCE [LARGE SCALE GENOMIC DNA]</scope>
    <source>
        <strain evidence="9 10">RR4-40</strain>
    </source>
</reference>
<organism evidence="9 10">
    <name type="scientific">Rasiella rasia</name>
    <dbReference type="NCBI Taxonomy" id="2744027"/>
    <lineage>
        <taxon>Bacteria</taxon>
        <taxon>Pseudomonadati</taxon>
        <taxon>Bacteroidota</taxon>
        <taxon>Flavobacteriia</taxon>
        <taxon>Flavobacteriales</taxon>
        <taxon>Flavobacteriaceae</taxon>
        <taxon>Rasiella</taxon>
    </lineage>
</organism>
<dbReference type="GO" id="GO:0008233">
    <property type="term" value="F:peptidase activity"/>
    <property type="evidence" value="ECO:0007669"/>
    <property type="project" value="UniProtKB-KW"/>
</dbReference>
<name>A0A6G6GLD8_9FLAO</name>
<evidence type="ECO:0000256" key="6">
    <source>
        <dbReference type="ARBA" id="ARBA00022989"/>
    </source>
</evidence>
<dbReference type="InterPro" id="IPR019127">
    <property type="entry name" value="Exosortase"/>
</dbReference>
<evidence type="ECO:0000256" key="7">
    <source>
        <dbReference type="ARBA" id="ARBA00023136"/>
    </source>
</evidence>
<protein>
    <submittedName>
        <fullName evidence="9">Exosortase family protein XrtF</fullName>
    </submittedName>
</protein>
<dbReference type="NCBIfam" id="TIGR04178">
    <property type="entry name" value="exo_archaeo"/>
    <property type="match status" value="1"/>
</dbReference>
<dbReference type="GO" id="GO:0006508">
    <property type="term" value="P:proteolysis"/>
    <property type="evidence" value="ECO:0007669"/>
    <property type="project" value="UniProtKB-KW"/>
</dbReference>
<dbReference type="NCBIfam" id="TIGR04128">
    <property type="entry name" value="exoso_Fjoh_1448"/>
    <property type="match status" value="1"/>
</dbReference>
<comment type="subcellular location">
    <subcellularLocation>
        <location evidence="1">Cell membrane</location>
        <topology evidence="1">Multi-pass membrane protein</topology>
    </subcellularLocation>
</comment>
<evidence type="ECO:0000256" key="5">
    <source>
        <dbReference type="ARBA" id="ARBA00022801"/>
    </source>
</evidence>
<keyword evidence="4 8" id="KW-0812">Transmembrane</keyword>
<feature type="transmembrane region" description="Helical" evidence="8">
    <location>
        <begin position="84"/>
        <end position="109"/>
    </location>
</feature>
<evidence type="ECO:0000256" key="4">
    <source>
        <dbReference type="ARBA" id="ARBA00022692"/>
    </source>
</evidence>
<dbReference type="EMBL" id="CP049057">
    <property type="protein sequence ID" value="QIE59379.1"/>
    <property type="molecule type" value="Genomic_DNA"/>
</dbReference>
<dbReference type="GO" id="GO:0005886">
    <property type="term" value="C:plasma membrane"/>
    <property type="evidence" value="ECO:0007669"/>
    <property type="project" value="UniProtKB-SubCell"/>
</dbReference>
<evidence type="ECO:0000256" key="8">
    <source>
        <dbReference type="SAM" id="Phobius"/>
    </source>
</evidence>
<feature type="transmembrane region" description="Helical" evidence="8">
    <location>
        <begin position="150"/>
        <end position="172"/>
    </location>
</feature>
<dbReference type="KEGG" id="mgel:G5B37_07315"/>
<feature type="transmembrane region" description="Helical" evidence="8">
    <location>
        <begin position="12"/>
        <end position="35"/>
    </location>
</feature>
<dbReference type="Pfam" id="PF09721">
    <property type="entry name" value="Exosortase_EpsH"/>
    <property type="match status" value="1"/>
</dbReference>
<evidence type="ECO:0000256" key="2">
    <source>
        <dbReference type="ARBA" id="ARBA00022475"/>
    </source>
</evidence>
<dbReference type="RefSeq" id="WP_164679394.1">
    <property type="nucleotide sequence ID" value="NZ_CP049057.1"/>
</dbReference>
<evidence type="ECO:0000313" key="10">
    <source>
        <dbReference type="Proteomes" id="UP000505306"/>
    </source>
</evidence>
<dbReference type="AlphaFoldDB" id="A0A6G6GLD8"/>
<keyword evidence="3" id="KW-0645">Protease</keyword>
<gene>
    <name evidence="9" type="primary">xrtF</name>
    <name evidence="9" type="ORF">G5B37_07315</name>
</gene>
<keyword evidence="7 8" id="KW-0472">Membrane</keyword>
<proteinExistence type="predicted"/>
<keyword evidence="5" id="KW-0378">Hydrolase</keyword>
<keyword evidence="2" id="KW-1003">Cell membrane</keyword>
<sequence length="182" mass="20738">MKSLFVKYKSVIVFLLLFLGSYLVLSFLYAGYLTISEDTRYQPDFVTNLVAKQSSSIMNGMGYQAEVIPHKNQPSLELFVNGKYLARVVEGCNALSIIILFISFIVAFAQGFKKTMLFILAGIVLIYSVNIIRIAILALALYHYPMQEHILHGVVFPAIIYGMVFLLWVLWVRMLTPKKMRL</sequence>
<dbReference type="InterPro" id="IPR026392">
    <property type="entry name" value="Exo/Archaeosortase_dom"/>
</dbReference>
<accession>A0A6G6GLD8</accession>